<dbReference type="OrthoDB" id="9790442at2"/>
<dbReference type="SMART" id="SM00448">
    <property type="entry name" value="REC"/>
    <property type="match status" value="1"/>
</dbReference>
<dbReference type="GO" id="GO:0000976">
    <property type="term" value="F:transcription cis-regulatory region binding"/>
    <property type="evidence" value="ECO:0007669"/>
    <property type="project" value="TreeGrafter"/>
</dbReference>
<keyword evidence="2" id="KW-0902">Two-component regulatory system</keyword>
<evidence type="ECO:0000313" key="11">
    <source>
        <dbReference type="Proteomes" id="UP000094296"/>
    </source>
</evidence>
<dbReference type="SUPFAM" id="SSF52172">
    <property type="entry name" value="CheY-like"/>
    <property type="match status" value="1"/>
</dbReference>
<evidence type="ECO:0000256" key="6">
    <source>
        <dbReference type="PROSITE-ProRule" id="PRU00169"/>
    </source>
</evidence>
<dbReference type="InterPro" id="IPR001789">
    <property type="entry name" value="Sig_transdc_resp-reg_receiver"/>
</dbReference>
<dbReference type="SMART" id="SM00862">
    <property type="entry name" value="Trans_reg_C"/>
    <property type="match status" value="1"/>
</dbReference>
<organism evidence="10 11">
    <name type="scientific">Desulfuribacillus alkaliarsenatis</name>
    <dbReference type="NCBI Taxonomy" id="766136"/>
    <lineage>
        <taxon>Bacteria</taxon>
        <taxon>Bacillati</taxon>
        <taxon>Bacillota</taxon>
        <taxon>Desulfuribacillia</taxon>
        <taxon>Desulfuribacillales</taxon>
        <taxon>Desulfuribacillaceae</taxon>
        <taxon>Desulfuribacillus</taxon>
    </lineage>
</organism>
<dbReference type="GO" id="GO:0005829">
    <property type="term" value="C:cytosol"/>
    <property type="evidence" value="ECO:0007669"/>
    <property type="project" value="TreeGrafter"/>
</dbReference>
<dbReference type="STRING" id="766136.BHF68_05125"/>
<protein>
    <submittedName>
        <fullName evidence="10">DNA-binding response regulator</fullName>
    </submittedName>
</protein>
<sequence length="234" mass="26441">MDYKHILVVDDDPDILEIISLYLRSEGFQVAVCDDGIKALDLARINQYDLIILDIMLPNMDGRQVCREIKRFSDVPILFASCIKEDIDIVLGYGLGADGYITKPFSPAVLVSQVKAIVRRTGRPENVIDIANQHIIQVGGLTINLLEQLATLEDKRIELSAKEFKLLVLLAQNVNQIFSLEYLYDKVWGHNGTSDLRTVMVHMSNLRKKIEEDPSKPKYIITVRGVGYKLVNNV</sequence>
<feature type="modified residue" description="4-aspartylphosphate" evidence="6">
    <location>
        <position position="54"/>
    </location>
</feature>
<keyword evidence="4 7" id="KW-0238">DNA-binding</keyword>
<dbReference type="FunFam" id="3.40.50.2300:FF:000001">
    <property type="entry name" value="DNA-binding response regulator PhoB"/>
    <property type="match status" value="1"/>
</dbReference>
<dbReference type="AlphaFoldDB" id="A0A1E5G1X4"/>
<evidence type="ECO:0000313" key="10">
    <source>
        <dbReference type="EMBL" id="OEF96988.1"/>
    </source>
</evidence>
<dbReference type="PANTHER" id="PTHR48111:SF21">
    <property type="entry name" value="DNA-BINDING DUAL MASTER TRANSCRIPTIONAL REGULATOR RPAA"/>
    <property type="match status" value="1"/>
</dbReference>
<dbReference type="Pfam" id="PF00072">
    <property type="entry name" value="Response_reg"/>
    <property type="match status" value="1"/>
</dbReference>
<dbReference type="Proteomes" id="UP000094296">
    <property type="component" value="Unassembled WGS sequence"/>
</dbReference>
<dbReference type="InterPro" id="IPR039420">
    <property type="entry name" value="WalR-like"/>
</dbReference>
<evidence type="ECO:0000259" key="8">
    <source>
        <dbReference type="PROSITE" id="PS50110"/>
    </source>
</evidence>
<evidence type="ECO:0000256" key="2">
    <source>
        <dbReference type="ARBA" id="ARBA00023012"/>
    </source>
</evidence>
<reference evidence="10 11" key="1">
    <citation type="submission" date="2016-09" db="EMBL/GenBank/DDBJ databases">
        <title>Draft genome sequence for the type strain of Desulfuribacillus alkaliarsenatis AHT28, an obligately anaerobic, sulfidogenic bacterium isolated from Russian soda lake sediments.</title>
        <authorList>
            <person name="Abin C.A."/>
            <person name="Hollibaugh J.T."/>
        </authorList>
    </citation>
    <scope>NUCLEOTIDE SEQUENCE [LARGE SCALE GENOMIC DNA]</scope>
    <source>
        <strain evidence="10 11">AHT28</strain>
    </source>
</reference>
<dbReference type="EMBL" id="MIJE01000022">
    <property type="protein sequence ID" value="OEF96988.1"/>
    <property type="molecule type" value="Genomic_DNA"/>
</dbReference>
<dbReference type="Gene3D" id="3.40.50.2300">
    <property type="match status" value="1"/>
</dbReference>
<dbReference type="InterPro" id="IPR036388">
    <property type="entry name" value="WH-like_DNA-bd_sf"/>
</dbReference>
<evidence type="ECO:0000256" key="1">
    <source>
        <dbReference type="ARBA" id="ARBA00022553"/>
    </source>
</evidence>
<dbReference type="PANTHER" id="PTHR48111">
    <property type="entry name" value="REGULATOR OF RPOS"/>
    <property type="match status" value="1"/>
</dbReference>
<proteinExistence type="predicted"/>
<evidence type="ECO:0000259" key="9">
    <source>
        <dbReference type="PROSITE" id="PS51755"/>
    </source>
</evidence>
<feature type="domain" description="Response regulatory" evidence="8">
    <location>
        <begin position="5"/>
        <end position="118"/>
    </location>
</feature>
<evidence type="ECO:0000256" key="5">
    <source>
        <dbReference type="ARBA" id="ARBA00023163"/>
    </source>
</evidence>
<feature type="DNA-binding region" description="OmpR/PhoB-type" evidence="7">
    <location>
        <begin position="133"/>
        <end position="232"/>
    </location>
</feature>
<keyword evidence="3" id="KW-0805">Transcription regulation</keyword>
<keyword evidence="11" id="KW-1185">Reference proteome</keyword>
<keyword evidence="5" id="KW-0804">Transcription</keyword>
<dbReference type="GO" id="GO:0000156">
    <property type="term" value="F:phosphorelay response regulator activity"/>
    <property type="evidence" value="ECO:0007669"/>
    <property type="project" value="TreeGrafter"/>
</dbReference>
<dbReference type="Gene3D" id="6.10.250.690">
    <property type="match status" value="1"/>
</dbReference>
<dbReference type="Gene3D" id="1.10.10.10">
    <property type="entry name" value="Winged helix-like DNA-binding domain superfamily/Winged helix DNA-binding domain"/>
    <property type="match status" value="1"/>
</dbReference>
<gene>
    <name evidence="10" type="ORF">BHF68_05125</name>
</gene>
<dbReference type="RefSeq" id="WP_069643033.1">
    <property type="nucleotide sequence ID" value="NZ_MIJE01000022.1"/>
</dbReference>
<keyword evidence="1 6" id="KW-0597">Phosphoprotein</keyword>
<evidence type="ECO:0000256" key="7">
    <source>
        <dbReference type="PROSITE-ProRule" id="PRU01091"/>
    </source>
</evidence>
<name>A0A1E5G1X4_9FIRM</name>
<comment type="caution">
    <text evidence="10">The sequence shown here is derived from an EMBL/GenBank/DDBJ whole genome shotgun (WGS) entry which is preliminary data.</text>
</comment>
<dbReference type="InterPro" id="IPR001867">
    <property type="entry name" value="OmpR/PhoB-type_DNA-bd"/>
</dbReference>
<accession>A0A1E5G1X4</accession>
<dbReference type="FunFam" id="1.10.10.10:FF:000018">
    <property type="entry name" value="DNA-binding response regulator ResD"/>
    <property type="match status" value="1"/>
</dbReference>
<dbReference type="Pfam" id="PF00486">
    <property type="entry name" value="Trans_reg_C"/>
    <property type="match status" value="1"/>
</dbReference>
<feature type="domain" description="OmpR/PhoB-type" evidence="9">
    <location>
        <begin position="133"/>
        <end position="232"/>
    </location>
</feature>
<dbReference type="PROSITE" id="PS51755">
    <property type="entry name" value="OMPR_PHOB"/>
    <property type="match status" value="1"/>
</dbReference>
<dbReference type="GO" id="GO:0006355">
    <property type="term" value="P:regulation of DNA-templated transcription"/>
    <property type="evidence" value="ECO:0007669"/>
    <property type="project" value="InterPro"/>
</dbReference>
<evidence type="ECO:0000256" key="3">
    <source>
        <dbReference type="ARBA" id="ARBA00023015"/>
    </source>
</evidence>
<dbReference type="PROSITE" id="PS50110">
    <property type="entry name" value="RESPONSE_REGULATORY"/>
    <property type="match status" value="1"/>
</dbReference>
<dbReference type="InterPro" id="IPR011006">
    <property type="entry name" value="CheY-like_superfamily"/>
</dbReference>
<dbReference type="GO" id="GO:0032993">
    <property type="term" value="C:protein-DNA complex"/>
    <property type="evidence" value="ECO:0007669"/>
    <property type="project" value="TreeGrafter"/>
</dbReference>
<evidence type="ECO:0000256" key="4">
    <source>
        <dbReference type="ARBA" id="ARBA00023125"/>
    </source>
</evidence>
<dbReference type="CDD" id="cd00383">
    <property type="entry name" value="trans_reg_C"/>
    <property type="match status" value="1"/>
</dbReference>